<dbReference type="OrthoDB" id="559265at2"/>
<dbReference type="PhylomeDB" id="Q46KV1"/>
<gene>
    <name evidence="1" type="ordered locus">PMN2A_0385</name>
</gene>
<name>Q46KV1_PROMT</name>
<dbReference type="InterPro" id="IPR045615">
    <property type="entry name" value="DUF6447"/>
</dbReference>
<evidence type="ECO:0000313" key="2">
    <source>
        <dbReference type="Proteomes" id="UP000002535"/>
    </source>
</evidence>
<dbReference type="AlphaFoldDB" id="Q46KV1"/>
<dbReference type="Proteomes" id="UP000002535">
    <property type="component" value="Chromosome"/>
</dbReference>
<dbReference type="Pfam" id="PF20045">
    <property type="entry name" value="DUF6447"/>
    <property type="match status" value="1"/>
</dbReference>
<dbReference type="HOGENOM" id="CLU_180037_0_0_3"/>
<sequence>MSNTPSSEKEAILTFEDKKYDIKTLPKEVQELIKGMQVADAQLRMHEDTLKVLAVGRQHLIMQLKSKLETINPIN</sequence>
<dbReference type="KEGG" id="pmn:PMN2A_0385"/>
<organism evidence="1 2">
    <name type="scientific">Prochlorococcus marinus (strain NATL2A)</name>
    <dbReference type="NCBI Taxonomy" id="59920"/>
    <lineage>
        <taxon>Bacteria</taxon>
        <taxon>Bacillati</taxon>
        <taxon>Cyanobacteriota</taxon>
        <taxon>Cyanophyceae</taxon>
        <taxon>Synechococcales</taxon>
        <taxon>Prochlorococcaceae</taxon>
        <taxon>Prochlorococcus</taxon>
    </lineage>
</organism>
<dbReference type="EMBL" id="CP000095">
    <property type="protein sequence ID" value="AAZ57877.1"/>
    <property type="molecule type" value="Genomic_DNA"/>
</dbReference>
<dbReference type="STRING" id="59920.PMN2A_0385"/>
<evidence type="ECO:0000313" key="1">
    <source>
        <dbReference type="EMBL" id="AAZ57877.1"/>
    </source>
</evidence>
<protein>
    <submittedName>
        <fullName evidence="1">Uncharacterized protein</fullName>
    </submittedName>
</protein>
<keyword evidence="2" id="KW-1185">Reference proteome</keyword>
<reference evidence="1 2" key="1">
    <citation type="journal article" date="2007" name="PLoS Genet.">
        <title>Patterns and implications of gene gain and loss in the evolution of Prochlorococcus.</title>
        <authorList>
            <person name="Kettler G.C."/>
            <person name="Martiny A.C."/>
            <person name="Huang K."/>
            <person name="Zucker J."/>
            <person name="Coleman M.L."/>
            <person name="Rodrigue S."/>
            <person name="Chen F."/>
            <person name="Lapidus A."/>
            <person name="Ferriera S."/>
            <person name="Johnson J."/>
            <person name="Steglich C."/>
            <person name="Church G.M."/>
            <person name="Richardson P."/>
            <person name="Chisholm S.W."/>
        </authorList>
    </citation>
    <scope>NUCLEOTIDE SEQUENCE [LARGE SCALE GENOMIC DNA]</scope>
    <source>
        <strain evidence="1 2">NATL2A</strain>
    </source>
</reference>
<dbReference type="RefSeq" id="WP_011293919.1">
    <property type="nucleotide sequence ID" value="NC_007335.2"/>
</dbReference>
<proteinExistence type="predicted"/>
<accession>Q46KV1</accession>